<evidence type="ECO:0008006" key="5">
    <source>
        <dbReference type="Google" id="ProtNLM"/>
    </source>
</evidence>
<name>A0A917QS06_9NOCA</name>
<protein>
    <recommendedName>
        <fullName evidence="5">Secreted protein</fullName>
    </recommendedName>
</protein>
<evidence type="ECO:0000313" key="3">
    <source>
        <dbReference type="EMBL" id="GGK64794.1"/>
    </source>
</evidence>
<keyword evidence="2" id="KW-0732">Signal</keyword>
<feature type="signal peptide" evidence="2">
    <location>
        <begin position="1"/>
        <end position="23"/>
    </location>
</feature>
<keyword evidence="4" id="KW-1185">Reference proteome</keyword>
<dbReference type="AlphaFoldDB" id="A0A917QS06"/>
<dbReference type="EMBL" id="BMMW01000004">
    <property type="protein sequence ID" value="GGK64794.1"/>
    <property type="molecule type" value="Genomic_DNA"/>
</dbReference>
<sequence>MKRCSLAAAAFAAAVVLAPAATAATPESPVSPATPSSGSGNVGSTSGLETTGSSTTDVSAFARLGVLLFGGPTTCTAVGSALAIMGDAMMDCK</sequence>
<proteinExistence type="predicted"/>
<evidence type="ECO:0000256" key="2">
    <source>
        <dbReference type="SAM" id="SignalP"/>
    </source>
</evidence>
<dbReference type="Proteomes" id="UP000612956">
    <property type="component" value="Unassembled WGS sequence"/>
</dbReference>
<evidence type="ECO:0000313" key="4">
    <source>
        <dbReference type="Proteomes" id="UP000612956"/>
    </source>
</evidence>
<accession>A0A917QS06</accession>
<dbReference type="RefSeq" id="WP_188830663.1">
    <property type="nucleotide sequence ID" value="NZ_BMMW01000004.1"/>
</dbReference>
<organism evidence="3 4">
    <name type="scientific">Nocardia camponoti</name>
    <dbReference type="NCBI Taxonomy" id="1616106"/>
    <lineage>
        <taxon>Bacteria</taxon>
        <taxon>Bacillati</taxon>
        <taxon>Actinomycetota</taxon>
        <taxon>Actinomycetes</taxon>
        <taxon>Mycobacteriales</taxon>
        <taxon>Nocardiaceae</taxon>
        <taxon>Nocardia</taxon>
    </lineage>
</organism>
<reference evidence="3" key="1">
    <citation type="journal article" date="2014" name="Int. J. Syst. Evol. Microbiol.">
        <title>Complete genome sequence of Corynebacterium casei LMG S-19264T (=DSM 44701T), isolated from a smear-ripened cheese.</title>
        <authorList>
            <consortium name="US DOE Joint Genome Institute (JGI-PGF)"/>
            <person name="Walter F."/>
            <person name="Albersmeier A."/>
            <person name="Kalinowski J."/>
            <person name="Ruckert C."/>
        </authorList>
    </citation>
    <scope>NUCLEOTIDE SEQUENCE</scope>
    <source>
        <strain evidence="3">CGMCC 4.7278</strain>
    </source>
</reference>
<feature type="region of interest" description="Disordered" evidence="1">
    <location>
        <begin position="24"/>
        <end position="53"/>
    </location>
</feature>
<reference evidence="3" key="2">
    <citation type="submission" date="2020-09" db="EMBL/GenBank/DDBJ databases">
        <authorList>
            <person name="Sun Q."/>
            <person name="Zhou Y."/>
        </authorList>
    </citation>
    <scope>NUCLEOTIDE SEQUENCE</scope>
    <source>
        <strain evidence="3">CGMCC 4.7278</strain>
    </source>
</reference>
<gene>
    <name evidence="3" type="ORF">GCM10011591_41280</name>
</gene>
<evidence type="ECO:0000256" key="1">
    <source>
        <dbReference type="SAM" id="MobiDB-lite"/>
    </source>
</evidence>
<feature type="chain" id="PRO_5037318206" description="Secreted protein" evidence="2">
    <location>
        <begin position="24"/>
        <end position="93"/>
    </location>
</feature>
<comment type="caution">
    <text evidence="3">The sequence shown here is derived from an EMBL/GenBank/DDBJ whole genome shotgun (WGS) entry which is preliminary data.</text>
</comment>